<evidence type="ECO:0000313" key="3">
    <source>
        <dbReference type="Proteomes" id="UP001221898"/>
    </source>
</evidence>
<accession>A0AAD7S5Q3</accession>
<dbReference type="Proteomes" id="UP001221898">
    <property type="component" value="Unassembled WGS sequence"/>
</dbReference>
<sequence length="209" mass="22104">MLGNGAAVTKGKAAAEVRCLVGEVLKARGSQASFLQLDPRPAPCPFHNGARSVLETSRCSAPSEFSAFIVAAPPRSMGGHAIKRLVFSRGATEQAMLSAALCVSKRVDELPPCSVKPSLCTQRRTLAKCRPLCATSSTGSRRGERRVGLEDGLPLRALWAVPSVWVVSASGSPGTPGYPDPDSQQRHRGRYWTASTTPRPELAGGGRLL</sequence>
<proteinExistence type="predicted"/>
<reference evidence="2" key="1">
    <citation type="journal article" date="2023" name="Science">
        <title>Genome structures resolve the early diversification of teleost fishes.</title>
        <authorList>
            <person name="Parey E."/>
            <person name="Louis A."/>
            <person name="Montfort J."/>
            <person name="Bouchez O."/>
            <person name="Roques C."/>
            <person name="Iampietro C."/>
            <person name="Lluch J."/>
            <person name="Castinel A."/>
            <person name="Donnadieu C."/>
            <person name="Desvignes T."/>
            <person name="Floi Bucao C."/>
            <person name="Jouanno E."/>
            <person name="Wen M."/>
            <person name="Mejri S."/>
            <person name="Dirks R."/>
            <person name="Jansen H."/>
            <person name="Henkel C."/>
            <person name="Chen W.J."/>
            <person name="Zahm M."/>
            <person name="Cabau C."/>
            <person name="Klopp C."/>
            <person name="Thompson A.W."/>
            <person name="Robinson-Rechavi M."/>
            <person name="Braasch I."/>
            <person name="Lecointre G."/>
            <person name="Bobe J."/>
            <person name="Postlethwait J.H."/>
            <person name="Berthelot C."/>
            <person name="Roest Crollius H."/>
            <person name="Guiguen Y."/>
        </authorList>
    </citation>
    <scope>NUCLEOTIDE SEQUENCE</scope>
    <source>
        <strain evidence="2">NC1722</strain>
    </source>
</reference>
<organism evidence="2 3">
    <name type="scientific">Aldrovandia affinis</name>
    <dbReference type="NCBI Taxonomy" id="143900"/>
    <lineage>
        <taxon>Eukaryota</taxon>
        <taxon>Metazoa</taxon>
        <taxon>Chordata</taxon>
        <taxon>Craniata</taxon>
        <taxon>Vertebrata</taxon>
        <taxon>Euteleostomi</taxon>
        <taxon>Actinopterygii</taxon>
        <taxon>Neopterygii</taxon>
        <taxon>Teleostei</taxon>
        <taxon>Notacanthiformes</taxon>
        <taxon>Halosauridae</taxon>
        <taxon>Aldrovandia</taxon>
    </lineage>
</organism>
<evidence type="ECO:0000313" key="2">
    <source>
        <dbReference type="EMBL" id="KAJ8396232.1"/>
    </source>
</evidence>
<keyword evidence="3" id="KW-1185">Reference proteome</keyword>
<protein>
    <submittedName>
        <fullName evidence="2">Uncharacterized protein</fullName>
    </submittedName>
</protein>
<evidence type="ECO:0000256" key="1">
    <source>
        <dbReference type="SAM" id="MobiDB-lite"/>
    </source>
</evidence>
<dbReference type="EMBL" id="JAINUG010000108">
    <property type="protein sequence ID" value="KAJ8396232.1"/>
    <property type="molecule type" value="Genomic_DNA"/>
</dbReference>
<name>A0AAD7S5Q3_9TELE</name>
<dbReference type="AlphaFoldDB" id="A0AAD7S5Q3"/>
<comment type="caution">
    <text evidence="2">The sequence shown here is derived from an EMBL/GenBank/DDBJ whole genome shotgun (WGS) entry which is preliminary data.</text>
</comment>
<gene>
    <name evidence="2" type="ORF">AAFF_G00020990</name>
</gene>
<feature type="region of interest" description="Disordered" evidence="1">
    <location>
        <begin position="171"/>
        <end position="209"/>
    </location>
</feature>